<gene>
    <name evidence="1" type="ORF">FNV43_RR02651</name>
</gene>
<dbReference type="InterPro" id="IPR049065">
    <property type="entry name" value="Nakanori"/>
</dbReference>
<dbReference type="Proteomes" id="UP000796880">
    <property type="component" value="Unassembled WGS sequence"/>
</dbReference>
<dbReference type="AlphaFoldDB" id="A0A8K0HSX0"/>
<evidence type="ECO:0000313" key="1">
    <source>
        <dbReference type="EMBL" id="KAF3457989.1"/>
    </source>
</evidence>
<organism evidence="1 2">
    <name type="scientific">Rhamnella rubrinervis</name>
    <dbReference type="NCBI Taxonomy" id="2594499"/>
    <lineage>
        <taxon>Eukaryota</taxon>
        <taxon>Viridiplantae</taxon>
        <taxon>Streptophyta</taxon>
        <taxon>Embryophyta</taxon>
        <taxon>Tracheophyta</taxon>
        <taxon>Spermatophyta</taxon>
        <taxon>Magnoliopsida</taxon>
        <taxon>eudicotyledons</taxon>
        <taxon>Gunneridae</taxon>
        <taxon>Pentapetalae</taxon>
        <taxon>rosids</taxon>
        <taxon>fabids</taxon>
        <taxon>Rosales</taxon>
        <taxon>Rhamnaceae</taxon>
        <taxon>rhamnoid group</taxon>
        <taxon>Rhamneae</taxon>
        <taxon>Rhamnella</taxon>
    </lineage>
</organism>
<sequence length="155" mass="16864">MAPASANCTISNSAGHTLIYMRKNDWYGTISKPPPYPETIESGQSRDFKHVANGDGGSKSAVLYKRDGAFDWLVSWYVPTSAGNHVYTEMGPHGHFDKVDWADIERKLENGPTETVTTGQFGTVKYTATVNIEEGTNPKLMASIKTSESAAVSSE</sequence>
<dbReference type="PANTHER" id="PTHR36482">
    <property type="entry name" value="OSJNBA0024J22.15 PROTEIN"/>
    <property type="match status" value="1"/>
</dbReference>
<comment type="caution">
    <text evidence="1">The sequence shown here is derived from an EMBL/GenBank/DDBJ whole genome shotgun (WGS) entry which is preliminary data.</text>
</comment>
<proteinExistence type="predicted"/>
<dbReference type="PANTHER" id="PTHR36482:SF6">
    <property type="entry name" value="JASMONATE-INDUCED PROTEIN HOMOLOG"/>
    <property type="match status" value="1"/>
</dbReference>
<dbReference type="InterPro" id="IPR053085">
    <property type="entry name" value="Jasmonate-induced_protein"/>
</dbReference>
<dbReference type="Gene3D" id="2.60.270.50">
    <property type="match status" value="1"/>
</dbReference>
<name>A0A8K0HSX0_9ROSA</name>
<evidence type="ECO:0000313" key="2">
    <source>
        <dbReference type="Proteomes" id="UP000796880"/>
    </source>
</evidence>
<protein>
    <submittedName>
        <fullName evidence="1">Uncharacterized protein</fullName>
    </submittedName>
</protein>
<accession>A0A8K0HSX0</accession>
<reference evidence="1" key="1">
    <citation type="submission" date="2020-03" db="EMBL/GenBank/DDBJ databases">
        <title>A high-quality chromosome-level genome assembly of a woody plant with both climbing and erect habits, Rhamnella rubrinervis.</title>
        <authorList>
            <person name="Lu Z."/>
            <person name="Yang Y."/>
            <person name="Zhu X."/>
            <person name="Sun Y."/>
        </authorList>
    </citation>
    <scope>NUCLEOTIDE SEQUENCE</scope>
    <source>
        <strain evidence="1">BYM</strain>
        <tissue evidence="1">Leaf</tissue>
    </source>
</reference>
<dbReference type="EMBL" id="VOIH02000001">
    <property type="protein sequence ID" value="KAF3457989.1"/>
    <property type="molecule type" value="Genomic_DNA"/>
</dbReference>
<keyword evidence="2" id="KW-1185">Reference proteome</keyword>
<dbReference type="OrthoDB" id="1610561at2759"/>
<dbReference type="Pfam" id="PF21230">
    <property type="entry name" value="Nakanori"/>
    <property type="match status" value="1"/>
</dbReference>